<dbReference type="Proteomes" id="UP000319897">
    <property type="component" value="Unassembled WGS sequence"/>
</dbReference>
<keyword evidence="2" id="KW-1185">Reference proteome</keyword>
<protein>
    <submittedName>
        <fullName evidence="1">Uncharacterized protein</fullName>
    </submittedName>
</protein>
<dbReference type="OrthoDB" id="5405867at2"/>
<evidence type="ECO:0000313" key="1">
    <source>
        <dbReference type="EMBL" id="TPE63962.1"/>
    </source>
</evidence>
<accession>A0A501XT56</accession>
<sequence>MAIADIETEELADFETALADPSAYFADPESILADAELTLEQKRRFLTEWEQDVADRQQAAGEGMGSAEELDNVESELLRRIHKSLEQLNGQTEDRPAGKSFWRRLLPL</sequence>
<gene>
    <name evidence="1" type="ORF">FJQ54_03745</name>
</gene>
<name>A0A501XT56_9SPHN</name>
<proteinExistence type="predicted"/>
<dbReference type="RefSeq" id="WP_140926976.1">
    <property type="nucleotide sequence ID" value="NZ_VFSU01000011.1"/>
</dbReference>
<reference evidence="1 2" key="1">
    <citation type="submission" date="2019-06" db="EMBL/GenBank/DDBJ databases">
        <authorList>
            <person name="Lee I."/>
            <person name="Jang G.I."/>
            <person name="Hwang C.Y."/>
        </authorList>
    </citation>
    <scope>NUCLEOTIDE SEQUENCE [LARGE SCALE GENOMIC DNA]</scope>
    <source>
        <strain evidence="1 2">PAMC 28131</strain>
    </source>
</reference>
<dbReference type="AlphaFoldDB" id="A0A501XT56"/>
<organism evidence="1 2">
    <name type="scientific">Sandaracinobacter neustonicus</name>
    <dbReference type="NCBI Taxonomy" id="1715348"/>
    <lineage>
        <taxon>Bacteria</taxon>
        <taxon>Pseudomonadati</taxon>
        <taxon>Pseudomonadota</taxon>
        <taxon>Alphaproteobacteria</taxon>
        <taxon>Sphingomonadales</taxon>
        <taxon>Sphingosinicellaceae</taxon>
        <taxon>Sandaracinobacter</taxon>
    </lineage>
</organism>
<evidence type="ECO:0000313" key="2">
    <source>
        <dbReference type="Proteomes" id="UP000319897"/>
    </source>
</evidence>
<comment type="caution">
    <text evidence="1">The sequence shown here is derived from an EMBL/GenBank/DDBJ whole genome shotgun (WGS) entry which is preliminary data.</text>
</comment>
<dbReference type="EMBL" id="VFSU01000011">
    <property type="protein sequence ID" value="TPE63962.1"/>
    <property type="molecule type" value="Genomic_DNA"/>
</dbReference>